<dbReference type="CDD" id="cd05907">
    <property type="entry name" value="VL_LC_FACS_like"/>
    <property type="match status" value="1"/>
</dbReference>
<organism evidence="4 5">
    <name type="scientific">Candidatus Buchananbacteria bacterium RIFCSPHIGHO2_01_FULL_44_11</name>
    <dbReference type="NCBI Taxonomy" id="1797535"/>
    <lineage>
        <taxon>Bacteria</taxon>
        <taxon>Candidatus Buchananiibacteriota</taxon>
    </lineage>
</organism>
<evidence type="ECO:0000259" key="3">
    <source>
        <dbReference type="Pfam" id="PF00501"/>
    </source>
</evidence>
<dbReference type="GO" id="GO:0016020">
    <property type="term" value="C:membrane"/>
    <property type="evidence" value="ECO:0007669"/>
    <property type="project" value="TreeGrafter"/>
</dbReference>
<evidence type="ECO:0000256" key="1">
    <source>
        <dbReference type="ARBA" id="ARBA00022741"/>
    </source>
</evidence>
<dbReference type="SUPFAM" id="SSF56801">
    <property type="entry name" value="Acetyl-CoA synthetase-like"/>
    <property type="match status" value="1"/>
</dbReference>
<dbReference type="AlphaFoldDB" id="A0A1G1Y0B6"/>
<gene>
    <name evidence="4" type="ORF">A2744_00075</name>
</gene>
<dbReference type="Proteomes" id="UP000178240">
    <property type="component" value="Unassembled WGS sequence"/>
</dbReference>
<keyword evidence="1" id="KW-0547">Nucleotide-binding</keyword>
<protein>
    <recommendedName>
        <fullName evidence="3">AMP-dependent synthetase/ligase domain-containing protein</fullName>
    </recommendedName>
</protein>
<dbReference type="PANTHER" id="PTHR43272">
    <property type="entry name" value="LONG-CHAIN-FATTY-ACID--COA LIGASE"/>
    <property type="match status" value="1"/>
</dbReference>
<dbReference type="InterPro" id="IPR000873">
    <property type="entry name" value="AMP-dep_synth/lig_dom"/>
</dbReference>
<evidence type="ECO:0000313" key="5">
    <source>
        <dbReference type="Proteomes" id="UP000178240"/>
    </source>
</evidence>
<dbReference type="EMBL" id="MHIE01000013">
    <property type="protein sequence ID" value="OGY45779.1"/>
    <property type="molecule type" value="Genomic_DNA"/>
</dbReference>
<feature type="domain" description="AMP-dependent synthetase/ligase" evidence="3">
    <location>
        <begin position="8"/>
        <end position="405"/>
    </location>
</feature>
<accession>A0A1G1Y0B6</accession>
<sequence length="579" mass="65047">MQTIPQKFNETAAKFASRPALKFKYQGAYISLSFAELQQRVTVLAKGLKALGVKTKDRLAILSENRSEWIRMDLATLFLGAISIPVHTTLSSKIIKHILADSGSKVLLVSNQQNFDKVAAVLADLPELQTIIYINLDQPEQQLAEKIIISLDDVMALGEKSDEQIIDQSQPDGIASIVYTSGTTAMPKGVMLTHNNFIFNAEAAVTVVPVTEHDTLLSFLPLTHVLERTAGYYASLVCRGACLAFAESIKTLGVNLQEVKPTILVSVPRVFEKIHKDIWDKLKAAGGLKYKIFLWSLKQIPGRWQYRLADFLVFKKIRAKLGGHFRFTIAGGATLNPKLARFFSRVGIKILEGYGLTETAPVVSVNRLNNVRFGTVGSQLPGVEIKIAPDKEILISGPNVMKGYYNNPALTAEVIDAEGWFHSGDLGFMDSEGFLTIVGRKKEMISMSNGKIVWPEQLELELNNDRFISQSIVYGDNRSYLTVLIVPNWQEVSRELEALGIKSREPDQLAQEPKLIELFGQRLEKINEQFADWEKIREFRILAREFSQEKDELTPTLKLRRKTIEQNYQKHFAQMYQAS</sequence>
<dbReference type="InterPro" id="IPR042099">
    <property type="entry name" value="ANL_N_sf"/>
</dbReference>
<dbReference type="Pfam" id="PF23562">
    <property type="entry name" value="AMP-binding_C_3"/>
    <property type="match status" value="1"/>
</dbReference>
<comment type="caution">
    <text evidence="4">The sequence shown here is derived from an EMBL/GenBank/DDBJ whole genome shotgun (WGS) entry which is preliminary data.</text>
</comment>
<name>A0A1G1Y0B6_9BACT</name>
<dbReference type="Pfam" id="PF00501">
    <property type="entry name" value="AMP-binding"/>
    <property type="match status" value="1"/>
</dbReference>
<proteinExistence type="predicted"/>
<dbReference type="GO" id="GO:0004467">
    <property type="term" value="F:long-chain fatty acid-CoA ligase activity"/>
    <property type="evidence" value="ECO:0007669"/>
    <property type="project" value="TreeGrafter"/>
</dbReference>
<evidence type="ECO:0000256" key="2">
    <source>
        <dbReference type="ARBA" id="ARBA00022840"/>
    </source>
</evidence>
<dbReference type="Gene3D" id="3.40.50.12780">
    <property type="entry name" value="N-terminal domain of ligase-like"/>
    <property type="match status" value="1"/>
</dbReference>
<reference evidence="4 5" key="1">
    <citation type="journal article" date="2016" name="Nat. Commun.">
        <title>Thousands of microbial genomes shed light on interconnected biogeochemical processes in an aquifer system.</title>
        <authorList>
            <person name="Anantharaman K."/>
            <person name="Brown C.T."/>
            <person name="Hug L.A."/>
            <person name="Sharon I."/>
            <person name="Castelle C.J."/>
            <person name="Probst A.J."/>
            <person name="Thomas B.C."/>
            <person name="Singh A."/>
            <person name="Wilkins M.J."/>
            <person name="Karaoz U."/>
            <person name="Brodie E.L."/>
            <person name="Williams K.H."/>
            <person name="Hubbard S.S."/>
            <person name="Banfield J.F."/>
        </authorList>
    </citation>
    <scope>NUCLEOTIDE SEQUENCE [LARGE SCALE GENOMIC DNA]</scope>
</reference>
<dbReference type="PANTHER" id="PTHR43272:SF33">
    <property type="entry name" value="AMP-BINDING DOMAIN-CONTAINING PROTEIN-RELATED"/>
    <property type="match status" value="1"/>
</dbReference>
<evidence type="ECO:0000313" key="4">
    <source>
        <dbReference type="EMBL" id="OGY45779.1"/>
    </source>
</evidence>
<dbReference type="STRING" id="1797535.A2744_00075"/>
<dbReference type="GO" id="GO:0005524">
    <property type="term" value="F:ATP binding"/>
    <property type="evidence" value="ECO:0007669"/>
    <property type="project" value="UniProtKB-KW"/>
</dbReference>
<keyword evidence="2" id="KW-0067">ATP-binding</keyword>